<dbReference type="InterPro" id="IPR001173">
    <property type="entry name" value="Glyco_trans_2-like"/>
</dbReference>
<protein>
    <submittedName>
        <fullName evidence="4">Glycosyltransferase</fullName>
        <ecNumber evidence="4">2.4.-.-</ecNumber>
    </submittedName>
</protein>
<dbReference type="GO" id="GO:0016757">
    <property type="term" value="F:glycosyltransferase activity"/>
    <property type="evidence" value="ECO:0007669"/>
    <property type="project" value="UniProtKB-KW"/>
</dbReference>
<comment type="caution">
    <text evidence="4">The sequence shown here is derived from an EMBL/GenBank/DDBJ whole genome shotgun (WGS) entry which is preliminary data.</text>
</comment>
<dbReference type="Pfam" id="PF00535">
    <property type="entry name" value="Glycos_transf_2"/>
    <property type="match status" value="1"/>
</dbReference>
<dbReference type="PANTHER" id="PTHR22916:SF51">
    <property type="entry name" value="GLYCOSYLTRANSFERASE EPSH-RELATED"/>
    <property type="match status" value="1"/>
</dbReference>
<dbReference type="InterPro" id="IPR029044">
    <property type="entry name" value="Nucleotide-diphossugar_trans"/>
</dbReference>
<evidence type="ECO:0000313" key="5">
    <source>
        <dbReference type="Proteomes" id="UP001489509"/>
    </source>
</evidence>
<dbReference type="CDD" id="cd00761">
    <property type="entry name" value="Glyco_tranf_GTA_type"/>
    <property type="match status" value="1"/>
</dbReference>
<sequence length="355" mass="39736">MEQKTPKVSIVVPMYRCEDTLERCVDSVLAQTCPDFELLLINDGSPDRVPEIAAGYVQRDPRVRLLSQENRGVSAARNAGIDAAKGRYLLFVDADDRLCKDAVETLLLAAKGGAQVIHFAYIRQKGALSQVVPSPVNAEGVLAREEIRQTVLPLLLSGWSLNACWNNFYETRLLQENGIRFPEGMALDEDFAFVCDVFAAASSAQFLQKPLYRYLLNPKSAVRRMDERHVRASMDIQFGLFDKLYDWDVDTPQNRQLVWDKLVRAALILLDGVAVNDRNPNRKALFWAVALDGRVQDALEHAGRLPGTGITRKQAKLLQKGRIGAAYALVRGVIRAKGTRDRIIQRIGKKSGYRL</sequence>
<proteinExistence type="predicted"/>
<dbReference type="EMBL" id="JBBMFD010000034">
    <property type="protein sequence ID" value="MEQ2441674.1"/>
    <property type="molecule type" value="Genomic_DNA"/>
</dbReference>
<evidence type="ECO:0000256" key="1">
    <source>
        <dbReference type="ARBA" id="ARBA00022676"/>
    </source>
</evidence>
<reference evidence="4 5" key="1">
    <citation type="submission" date="2024-03" db="EMBL/GenBank/DDBJ databases">
        <title>Human intestinal bacterial collection.</title>
        <authorList>
            <person name="Pauvert C."/>
            <person name="Hitch T.C.A."/>
            <person name="Clavel T."/>
        </authorList>
    </citation>
    <scope>NUCLEOTIDE SEQUENCE [LARGE SCALE GENOMIC DNA]</scope>
    <source>
        <strain evidence="4 5">CLA-JM-H44</strain>
    </source>
</reference>
<dbReference type="SUPFAM" id="SSF53448">
    <property type="entry name" value="Nucleotide-diphospho-sugar transferases"/>
    <property type="match status" value="1"/>
</dbReference>
<evidence type="ECO:0000313" key="4">
    <source>
        <dbReference type="EMBL" id="MEQ2441674.1"/>
    </source>
</evidence>
<evidence type="ECO:0000259" key="3">
    <source>
        <dbReference type="Pfam" id="PF00535"/>
    </source>
</evidence>
<dbReference type="RefSeq" id="WP_349220909.1">
    <property type="nucleotide sequence ID" value="NZ_JBBMFD010000034.1"/>
</dbReference>
<organism evidence="4 5">
    <name type="scientific">Solibaculum intestinale</name>
    <dbReference type="NCBI Taxonomy" id="3133165"/>
    <lineage>
        <taxon>Bacteria</taxon>
        <taxon>Bacillati</taxon>
        <taxon>Bacillota</taxon>
        <taxon>Clostridia</taxon>
        <taxon>Eubacteriales</taxon>
        <taxon>Oscillospiraceae</taxon>
        <taxon>Solibaculum</taxon>
    </lineage>
</organism>
<dbReference type="Proteomes" id="UP001489509">
    <property type="component" value="Unassembled WGS sequence"/>
</dbReference>
<dbReference type="PANTHER" id="PTHR22916">
    <property type="entry name" value="GLYCOSYLTRANSFERASE"/>
    <property type="match status" value="1"/>
</dbReference>
<dbReference type="EC" id="2.4.-.-" evidence="4"/>
<gene>
    <name evidence="4" type="ORF">WMO26_12625</name>
</gene>
<evidence type="ECO:0000256" key="2">
    <source>
        <dbReference type="ARBA" id="ARBA00022679"/>
    </source>
</evidence>
<dbReference type="Gene3D" id="3.90.550.10">
    <property type="entry name" value="Spore Coat Polysaccharide Biosynthesis Protein SpsA, Chain A"/>
    <property type="match status" value="1"/>
</dbReference>
<keyword evidence="1 4" id="KW-0328">Glycosyltransferase</keyword>
<accession>A0ABV1E470</accession>
<feature type="domain" description="Glycosyltransferase 2-like" evidence="3">
    <location>
        <begin position="9"/>
        <end position="125"/>
    </location>
</feature>
<keyword evidence="5" id="KW-1185">Reference proteome</keyword>
<keyword evidence="2 4" id="KW-0808">Transferase</keyword>
<name>A0ABV1E470_9FIRM</name>